<dbReference type="AlphaFoldDB" id="A0A120AGK4"/>
<gene>
    <name evidence="2" type="ORF">AZ78_2278</name>
</gene>
<evidence type="ECO:0008006" key="4">
    <source>
        <dbReference type="Google" id="ProtNLM"/>
    </source>
</evidence>
<dbReference type="InterPro" id="IPR010281">
    <property type="entry name" value="DUF885"/>
</dbReference>
<protein>
    <recommendedName>
        <fullName evidence="4">DUF885 domain-containing protein</fullName>
    </recommendedName>
</protein>
<proteinExistence type="predicted"/>
<dbReference type="RefSeq" id="WP_235592210.1">
    <property type="nucleotide sequence ID" value="NZ_JAJA02000001.1"/>
</dbReference>
<dbReference type="PANTHER" id="PTHR33361:SF16">
    <property type="entry name" value="DUF885 DOMAIN-CONTAINING PROTEIN"/>
    <property type="match status" value="1"/>
</dbReference>
<dbReference type="Pfam" id="PF05960">
    <property type="entry name" value="DUF885"/>
    <property type="match status" value="1"/>
</dbReference>
<dbReference type="PROSITE" id="PS51318">
    <property type="entry name" value="TAT"/>
    <property type="match status" value="1"/>
</dbReference>
<keyword evidence="3" id="KW-1185">Reference proteome</keyword>
<organism evidence="2 3">
    <name type="scientific">Lysobacter capsici AZ78</name>
    <dbReference type="NCBI Taxonomy" id="1444315"/>
    <lineage>
        <taxon>Bacteria</taxon>
        <taxon>Pseudomonadati</taxon>
        <taxon>Pseudomonadota</taxon>
        <taxon>Gammaproteobacteria</taxon>
        <taxon>Lysobacterales</taxon>
        <taxon>Lysobacteraceae</taxon>
        <taxon>Lysobacter</taxon>
    </lineage>
</organism>
<name>A0A120AGK4_9GAMM</name>
<comment type="caution">
    <text evidence="2">The sequence shown here is derived from an EMBL/GenBank/DDBJ whole genome shotgun (WGS) entry which is preliminary data.</text>
</comment>
<accession>A0A120AGK4</accession>
<dbReference type="Proteomes" id="UP000023435">
    <property type="component" value="Unassembled WGS sequence"/>
</dbReference>
<evidence type="ECO:0000313" key="3">
    <source>
        <dbReference type="Proteomes" id="UP000023435"/>
    </source>
</evidence>
<feature type="signal peptide" evidence="1">
    <location>
        <begin position="1"/>
        <end position="38"/>
    </location>
</feature>
<evidence type="ECO:0000313" key="2">
    <source>
        <dbReference type="EMBL" id="KWS04728.1"/>
    </source>
</evidence>
<sequence>MSPSSPHRMPRRSLSRTALSTLLSAALFGAALLPAAQAAATTATADADATIADAAQASDVAARLKAFNALIDEQWEGLMREQPEQASFFGDYRYNAAWGDFSLAGAARHNRDTKELLARFKAVDTRGFAESDLLNHRLMLRWLEDDLRGYALKFHEMPLDQFNGTHLFLTIMVKSFPFNDTQQYDDYLKRLHEIPRILRQVTEVARQGAKDGLMQPSYLLEKVAAQCNGIADSVGEDNVFAGALKKFPDSVPAAERERLRKQILAAVNDEVRPAYRQLAEFVSKEYAPQGRKEYGVWSVPNGEALYRFSIEQFTSLDVPPEQIHQLGLSEVARIEKAQSEIAKRLGYADLKSMRSAVAADPKRHAGSREQILQLYRDYLAQMDKRLPELFGKLPTTKVQVQSVEAWREKEASAAQYMPGTPDGKRPGLITVNTGEPEKRLLTRIEAVAYHEGVPGHHLQLSIARDLPALPKFRTLTGQTAFMEGWGLYSEELGKEIGFYQDPYSDFGRLSEELIRANRLVLDTGVHHKRWTREQMVQWMRDHSDMEEPNIQSEADRYIAWPGQALAYKMGQLKIRELRARAEARLGKQFDIRAFHDQILGGGALPLKELELRIDRWIASVPAQADSKK</sequence>
<feature type="chain" id="PRO_5007163642" description="DUF885 domain-containing protein" evidence="1">
    <location>
        <begin position="39"/>
        <end position="628"/>
    </location>
</feature>
<keyword evidence="1" id="KW-0732">Signal</keyword>
<evidence type="ECO:0000256" key="1">
    <source>
        <dbReference type="SAM" id="SignalP"/>
    </source>
</evidence>
<dbReference type="InterPro" id="IPR006311">
    <property type="entry name" value="TAT_signal"/>
</dbReference>
<dbReference type="PANTHER" id="PTHR33361">
    <property type="entry name" value="GLR0591 PROTEIN"/>
    <property type="match status" value="1"/>
</dbReference>
<dbReference type="EMBL" id="JAJA02000001">
    <property type="protein sequence ID" value="KWS04728.1"/>
    <property type="molecule type" value="Genomic_DNA"/>
</dbReference>
<reference evidence="2 3" key="1">
    <citation type="journal article" date="2014" name="Genome Announc.">
        <title>Draft Genome Sequence of Lysobacter capsici AZ78, a Bacterium Antagonistic to Plant-Pathogenic Oomycetes.</title>
        <authorList>
            <person name="Puopolo G."/>
            <person name="Sonego P."/>
            <person name="Engelen K."/>
            <person name="Pertot I."/>
        </authorList>
    </citation>
    <scope>NUCLEOTIDE SEQUENCE [LARGE SCALE GENOMIC DNA]</scope>
    <source>
        <strain evidence="2 3">AZ78</strain>
    </source>
</reference>